<reference evidence="1 2" key="1">
    <citation type="submission" date="2021-06" db="EMBL/GenBank/DDBJ databases">
        <title>Caerostris extrusa draft genome.</title>
        <authorList>
            <person name="Kono N."/>
            <person name="Arakawa K."/>
        </authorList>
    </citation>
    <scope>NUCLEOTIDE SEQUENCE [LARGE SCALE GENOMIC DNA]</scope>
</reference>
<protein>
    <submittedName>
        <fullName evidence="1">Uncharacterized protein</fullName>
    </submittedName>
</protein>
<dbReference type="AlphaFoldDB" id="A0AAV4U5K8"/>
<comment type="caution">
    <text evidence="1">The sequence shown here is derived from an EMBL/GenBank/DDBJ whole genome shotgun (WGS) entry which is preliminary data.</text>
</comment>
<accession>A0AAV4U5K8</accession>
<proteinExistence type="predicted"/>
<dbReference type="EMBL" id="BPLR01012318">
    <property type="protein sequence ID" value="GIY53051.1"/>
    <property type="molecule type" value="Genomic_DNA"/>
</dbReference>
<dbReference type="Proteomes" id="UP001054945">
    <property type="component" value="Unassembled WGS sequence"/>
</dbReference>
<evidence type="ECO:0000313" key="1">
    <source>
        <dbReference type="EMBL" id="GIY53051.1"/>
    </source>
</evidence>
<organism evidence="1 2">
    <name type="scientific">Caerostris extrusa</name>
    <name type="common">Bark spider</name>
    <name type="synonym">Caerostris bankana</name>
    <dbReference type="NCBI Taxonomy" id="172846"/>
    <lineage>
        <taxon>Eukaryota</taxon>
        <taxon>Metazoa</taxon>
        <taxon>Ecdysozoa</taxon>
        <taxon>Arthropoda</taxon>
        <taxon>Chelicerata</taxon>
        <taxon>Arachnida</taxon>
        <taxon>Araneae</taxon>
        <taxon>Araneomorphae</taxon>
        <taxon>Entelegynae</taxon>
        <taxon>Araneoidea</taxon>
        <taxon>Araneidae</taxon>
        <taxon>Caerostris</taxon>
    </lineage>
</organism>
<evidence type="ECO:0000313" key="2">
    <source>
        <dbReference type="Proteomes" id="UP001054945"/>
    </source>
</evidence>
<sequence>MVPRQTTFAEPIFGGITQCDEGSIMRTNTLAEESTSLRALFWNAVFGKKRIRGVMCPPSTRLNDRCSSHAPERPTDGC</sequence>
<name>A0AAV4U5K8_CAEEX</name>
<gene>
    <name evidence="1" type="ORF">CEXT_77821</name>
</gene>
<keyword evidence="2" id="KW-1185">Reference proteome</keyword>